<evidence type="ECO:0000256" key="2">
    <source>
        <dbReference type="ARBA" id="ARBA00022448"/>
    </source>
</evidence>
<dbReference type="GO" id="GO:0005524">
    <property type="term" value="F:ATP binding"/>
    <property type="evidence" value="ECO:0007669"/>
    <property type="project" value="UniProtKB-KW"/>
</dbReference>
<dbReference type="SMART" id="SM00382">
    <property type="entry name" value="AAA"/>
    <property type="match status" value="1"/>
</dbReference>
<feature type="domain" description="ABC transporter" evidence="8">
    <location>
        <begin position="19"/>
        <end position="263"/>
    </location>
</feature>
<keyword evidence="6" id="KW-1278">Translocase</keyword>
<evidence type="ECO:0000313" key="9">
    <source>
        <dbReference type="EMBL" id="MBT9293175.1"/>
    </source>
</evidence>
<organism evidence="9 10">
    <name type="scientific">Prosthecodimorpha staleyi</name>
    <dbReference type="NCBI Taxonomy" id="2840188"/>
    <lineage>
        <taxon>Bacteria</taxon>
        <taxon>Pseudomonadati</taxon>
        <taxon>Pseudomonadota</taxon>
        <taxon>Alphaproteobacteria</taxon>
        <taxon>Hyphomicrobiales</taxon>
        <taxon>Ancalomicrobiaceae</taxon>
        <taxon>Prosthecodimorpha</taxon>
    </lineage>
</organism>
<keyword evidence="10" id="KW-1185">Reference proteome</keyword>
<accession>A0A947D8P3</accession>
<keyword evidence="5 9" id="KW-0067">ATP-binding</keyword>
<keyword evidence="2" id="KW-0813">Transport</keyword>
<gene>
    <name evidence="9" type="ORF">KL771_27220</name>
</gene>
<dbReference type="AlphaFoldDB" id="A0A947D8P3"/>
<name>A0A947D8P3_9HYPH</name>
<dbReference type="PROSITE" id="PS50893">
    <property type="entry name" value="ABC_TRANSPORTER_2"/>
    <property type="match status" value="1"/>
</dbReference>
<dbReference type="GO" id="GO:0016887">
    <property type="term" value="F:ATP hydrolysis activity"/>
    <property type="evidence" value="ECO:0007669"/>
    <property type="project" value="InterPro"/>
</dbReference>
<keyword evidence="4" id="KW-0547">Nucleotide-binding</keyword>
<evidence type="ECO:0000256" key="6">
    <source>
        <dbReference type="ARBA" id="ARBA00022967"/>
    </source>
</evidence>
<reference evidence="9 10" key="1">
    <citation type="submission" date="2021-06" db="EMBL/GenBank/DDBJ databases">
        <authorList>
            <person name="Grouzdev D.S."/>
            <person name="Koziaeva V."/>
        </authorList>
    </citation>
    <scope>NUCLEOTIDE SEQUENCE [LARGE SCALE GENOMIC DNA]</scope>
    <source>
        <strain evidence="9 10">22</strain>
    </source>
</reference>
<proteinExistence type="inferred from homology"/>
<dbReference type="PANTHER" id="PTHR43166">
    <property type="entry name" value="AMINO ACID IMPORT ATP-BINDING PROTEIN"/>
    <property type="match status" value="1"/>
</dbReference>
<dbReference type="InterPro" id="IPR050086">
    <property type="entry name" value="MetN_ABC_transporter-like"/>
</dbReference>
<evidence type="ECO:0000259" key="8">
    <source>
        <dbReference type="PROSITE" id="PS50893"/>
    </source>
</evidence>
<dbReference type="PROSITE" id="PS00211">
    <property type="entry name" value="ABC_TRANSPORTER_1"/>
    <property type="match status" value="1"/>
</dbReference>
<dbReference type="Gene3D" id="3.40.50.300">
    <property type="entry name" value="P-loop containing nucleotide triphosphate hydrolases"/>
    <property type="match status" value="1"/>
</dbReference>
<dbReference type="Pfam" id="PF00005">
    <property type="entry name" value="ABC_tran"/>
    <property type="match status" value="1"/>
</dbReference>
<evidence type="ECO:0000313" key="10">
    <source>
        <dbReference type="Proteomes" id="UP000766595"/>
    </source>
</evidence>
<evidence type="ECO:0000256" key="4">
    <source>
        <dbReference type="ARBA" id="ARBA00022741"/>
    </source>
</evidence>
<keyword evidence="7" id="KW-0472">Membrane</keyword>
<evidence type="ECO:0000256" key="7">
    <source>
        <dbReference type="ARBA" id="ARBA00023136"/>
    </source>
</evidence>
<dbReference type="InterPro" id="IPR003439">
    <property type="entry name" value="ABC_transporter-like_ATP-bd"/>
</dbReference>
<dbReference type="InterPro" id="IPR027417">
    <property type="entry name" value="P-loop_NTPase"/>
</dbReference>
<keyword evidence="3" id="KW-1003">Cell membrane</keyword>
<comment type="caution">
    <text evidence="9">The sequence shown here is derived from an EMBL/GenBank/DDBJ whole genome shotgun (WGS) entry which is preliminary data.</text>
</comment>
<dbReference type="InterPro" id="IPR017871">
    <property type="entry name" value="ABC_transporter-like_CS"/>
</dbReference>
<dbReference type="SUPFAM" id="SSF52540">
    <property type="entry name" value="P-loop containing nucleoside triphosphate hydrolases"/>
    <property type="match status" value="1"/>
</dbReference>
<evidence type="ECO:0000256" key="5">
    <source>
        <dbReference type="ARBA" id="ARBA00022840"/>
    </source>
</evidence>
<protein>
    <submittedName>
        <fullName evidence="9">ATP-binding cassette domain-containing protein</fullName>
    </submittedName>
</protein>
<evidence type="ECO:0000256" key="3">
    <source>
        <dbReference type="ARBA" id="ARBA00022475"/>
    </source>
</evidence>
<dbReference type="RefSeq" id="WP_261971671.1">
    <property type="nucleotide sequence ID" value="NZ_JAHHZF010000022.1"/>
</dbReference>
<dbReference type="PANTHER" id="PTHR43166:SF6">
    <property type="entry name" value="PHOSPHONATES IMPORT ATP-BINDING PROTEIN PHNC"/>
    <property type="match status" value="1"/>
</dbReference>
<dbReference type="EMBL" id="JAHHZF010000022">
    <property type="protein sequence ID" value="MBT9293175.1"/>
    <property type="molecule type" value="Genomic_DNA"/>
</dbReference>
<dbReference type="InterPro" id="IPR003593">
    <property type="entry name" value="AAA+_ATPase"/>
</dbReference>
<sequence length="275" mass="29851">MAAPQTHTAAESTPDELALDVRGLVKRFGDRSIFDGVDLAVRPGEAVGIIGANGTGKSTLLRCLVRLTEPDAGSVRILDRLVTGCDARALRRIRAGVGFVFQRHNLVGRLSALSNVVHGVQSRMSGPRTWSQALAPEKVRREALECLDQVGLADRALQAVSSLSGGQSQRVAVARMLMQQPRLILADEPDASLDPKSGAEIMALLFRISRDTCTPLVFVSHHMEHVVRFADRVVGLEHGRISLNVPVRTVDPERLKRFFSEPGSEGRPQSETVDA</sequence>
<comment type="similarity">
    <text evidence="1">Belongs to the ABC transporter superfamily.</text>
</comment>
<dbReference type="Proteomes" id="UP000766595">
    <property type="component" value="Unassembled WGS sequence"/>
</dbReference>
<evidence type="ECO:0000256" key="1">
    <source>
        <dbReference type="ARBA" id="ARBA00005417"/>
    </source>
</evidence>